<keyword evidence="1" id="KW-0812">Transmembrane</keyword>
<name>A0ABN0U4Y1_9PSEU</name>
<keyword evidence="3" id="KW-1185">Reference proteome</keyword>
<evidence type="ECO:0008006" key="4">
    <source>
        <dbReference type="Google" id="ProtNLM"/>
    </source>
</evidence>
<evidence type="ECO:0000313" key="3">
    <source>
        <dbReference type="Proteomes" id="UP001500416"/>
    </source>
</evidence>
<evidence type="ECO:0000256" key="1">
    <source>
        <dbReference type="SAM" id="Phobius"/>
    </source>
</evidence>
<comment type="caution">
    <text evidence="2">The sequence shown here is derived from an EMBL/GenBank/DDBJ whole genome shotgun (WGS) entry which is preliminary data.</text>
</comment>
<keyword evidence="1" id="KW-0472">Membrane</keyword>
<keyword evidence="1" id="KW-1133">Transmembrane helix</keyword>
<organism evidence="2 3">
    <name type="scientific">Saccharothrix mutabilis subsp. mutabilis</name>
    <dbReference type="NCBI Taxonomy" id="66855"/>
    <lineage>
        <taxon>Bacteria</taxon>
        <taxon>Bacillati</taxon>
        <taxon>Actinomycetota</taxon>
        <taxon>Actinomycetes</taxon>
        <taxon>Pseudonocardiales</taxon>
        <taxon>Pseudonocardiaceae</taxon>
        <taxon>Saccharothrix</taxon>
    </lineage>
</organism>
<proteinExistence type="predicted"/>
<gene>
    <name evidence="2" type="ORF">GCM10010492_42560</name>
</gene>
<protein>
    <recommendedName>
        <fullName evidence="4">DUF4244 domain-containing protein</fullName>
    </recommendedName>
</protein>
<dbReference type="RefSeq" id="WP_343935588.1">
    <property type="nucleotide sequence ID" value="NZ_BAAABU010000009.1"/>
</dbReference>
<dbReference type="Pfam" id="PF14029">
    <property type="entry name" value="DUF4244"/>
    <property type="match status" value="1"/>
</dbReference>
<accession>A0ABN0U4Y1</accession>
<dbReference type="InterPro" id="IPR025338">
    <property type="entry name" value="DUF4244"/>
</dbReference>
<reference evidence="2 3" key="1">
    <citation type="journal article" date="2019" name="Int. J. Syst. Evol. Microbiol.">
        <title>The Global Catalogue of Microorganisms (GCM) 10K type strain sequencing project: providing services to taxonomists for standard genome sequencing and annotation.</title>
        <authorList>
            <consortium name="The Broad Institute Genomics Platform"/>
            <consortium name="The Broad Institute Genome Sequencing Center for Infectious Disease"/>
            <person name="Wu L."/>
            <person name="Ma J."/>
        </authorList>
    </citation>
    <scope>NUCLEOTIDE SEQUENCE [LARGE SCALE GENOMIC DNA]</scope>
    <source>
        <strain evidence="2 3">JCM 3380</strain>
    </source>
</reference>
<feature type="transmembrane region" description="Helical" evidence="1">
    <location>
        <begin position="13"/>
        <end position="31"/>
    </location>
</feature>
<evidence type="ECO:0000313" key="2">
    <source>
        <dbReference type="EMBL" id="GAA0238886.1"/>
    </source>
</evidence>
<sequence>MFLNDKGMTTAEYAIGTLAAAGLATLLLVILKGDWVMGLLQGLLQKAFTAGA</sequence>
<dbReference type="EMBL" id="BAAABU010000009">
    <property type="protein sequence ID" value="GAA0238886.1"/>
    <property type="molecule type" value="Genomic_DNA"/>
</dbReference>
<dbReference type="Proteomes" id="UP001500416">
    <property type="component" value="Unassembled WGS sequence"/>
</dbReference>